<organism evidence="2 3">
    <name type="scientific">Claviceps pusilla</name>
    <dbReference type="NCBI Taxonomy" id="123648"/>
    <lineage>
        <taxon>Eukaryota</taxon>
        <taxon>Fungi</taxon>
        <taxon>Dikarya</taxon>
        <taxon>Ascomycota</taxon>
        <taxon>Pezizomycotina</taxon>
        <taxon>Sordariomycetes</taxon>
        <taxon>Hypocreomycetidae</taxon>
        <taxon>Hypocreales</taxon>
        <taxon>Clavicipitaceae</taxon>
        <taxon>Claviceps</taxon>
    </lineage>
</organism>
<reference evidence="2" key="1">
    <citation type="journal article" date="2020" name="bioRxiv">
        <title>Whole genome comparisons of ergot fungi reveals the divergence and evolution of species within the genus Claviceps are the result of varying mechanisms driving genome evolution and host range expansion.</title>
        <authorList>
            <person name="Wyka S.A."/>
            <person name="Mondo S.J."/>
            <person name="Liu M."/>
            <person name="Dettman J."/>
            <person name="Nalam V."/>
            <person name="Broders K.D."/>
        </authorList>
    </citation>
    <scope>NUCLEOTIDE SEQUENCE</scope>
    <source>
        <strain evidence="2">CCC 602</strain>
    </source>
</reference>
<evidence type="ECO:0000256" key="1">
    <source>
        <dbReference type="SAM" id="SignalP"/>
    </source>
</evidence>
<accession>A0A9P7N5M5</accession>
<dbReference type="OrthoDB" id="3928926at2759"/>
<comment type="caution">
    <text evidence="2">The sequence shown here is derived from an EMBL/GenBank/DDBJ whole genome shotgun (WGS) entry which is preliminary data.</text>
</comment>
<feature type="chain" id="PRO_5040448756" description="AA1-like domain-containing protein" evidence="1">
    <location>
        <begin position="17"/>
        <end position="147"/>
    </location>
</feature>
<evidence type="ECO:0000313" key="2">
    <source>
        <dbReference type="EMBL" id="KAG5988175.1"/>
    </source>
</evidence>
<name>A0A9P7N5M5_9HYPO</name>
<sequence>MKAFTILSLATSLVAASRTGSLADNKPTVNINIRHLEIQKTLTDGQEIINFVTFVANEGSGPAATCTAYKPDFKPRSNANGVYQCSDAEHKFSFSIYPSTKPDHIQLHFFDAGHPDGLSDIPLACSPVAGSQTVHRCSQFQELTIVV</sequence>
<keyword evidence="3" id="KW-1185">Reference proteome</keyword>
<feature type="signal peptide" evidence="1">
    <location>
        <begin position="1"/>
        <end position="16"/>
    </location>
</feature>
<keyword evidence="1" id="KW-0732">Signal</keyword>
<dbReference type="Proteomes" id="UP000748025">
    <property type="component" value="Unassembled WGS sequence"/>
</dbReference>
<gene>
    <name evidence="2" type="ORF">E4U43_004822</name>
</gene>
<dbReference type="AlphaFoldDB" id="A0A9P7N5M5"/>
<protein>
    <recommendedName>
        <fullName evidence="4">AA1-like domain-containing protein</fullName>
    </recommendedName>
</protein>
<dbReference type="EMBL" id="SRPW01003129">
    <property type="protein sequence ID" value="KAG5988175.1"/>
    <property type="molecule type" value="Genomic_DNA"/>
</dbReference>
<evidence type="ECO:0008006" key="4">
    <source>
        <dbReference type="Google" id="ProtNLM"/>
    </source>
</evidence>
<proteinExistence type="predicted"/>
<evidence type="ECO:0000313" key="3">
    <source>
        <dbReference type="Proteomes" id="UP000748025"/>
    </source>
</evidence>